<dbReference type="SUPFAM" id="SSF89550">
    <property type="entry name" value="PHP domain-like"/>
    <property type="match status" value="1"/>
</dbReference>
<protein>
    <submittedName>
        <fullName evidence="3">Helix-hairpin-helix domain-containing protein</fullName>
    </submittedName>
</protein>
<dbReference type="Gene3D" id="1.10.150.110">
    <property type="entry name" value="DNA polymerase beta, N-terminal domain-like"/>
    <property type="match status" value="1"/>
</dbReference>
<keyword evidence="4" id="KW-1185">Reference proteome</keyword>
<dbReference type="Gene3D" id="3.20.20.140">
    <property type="entry name" value="Metal-dependent hydrolases"/>
    <property type="match status" value="1"/>
</dbReference>
<dbReference type="InterPro" id="IPR004013">
    <property type="entry name" value="PHP_dom"/>
</dbReference>
<dbReference type="PANTHER" id="PTHR36928:SF1">
    <property type="entry name" value="PHOSPHATASE YCDX-RELATED"/>
    <property type="match status" value="1"/>
</dbReference>
<dbReference type="CDD" id="cd07436">
    <property type="entry name" value="PHP_PolX"/>
    <property type="match status" value="1"/>
</dbReference>
<dbReference type="InterPro" id="IPR016195">
    <property type="entry name" value="Pol/histidinol_Pase-like"/>
</dbReference>
<dbReference type="EMBL" id="JBHSCZ010000003">
    <property type="protein sequence ID" value="MFC4263620.1"/>
    <property type="molecule type" value="Genomic_DNA"/>
</dbReference>
<dbReference type="InterPro" id="IPR022311">
    <property type="entry name" value="PolX-like"/>
</dbReference>
<proteinExistence type="predicted"/>
<dbReference type="RefSeq" id="WP_379710448.1">
    <property type="nucleotide sequence ID" value="NZ_JBHSCZ010000003.1"/>
</dbReference>
<dbReference type="InterPro" id="IPR047967">
    <property type="entry name" value="PolX_PHP"/>
</dbReference>
<dbReference type="Pfam" id="PF14520">
    <property type="entry name" value="HHH_5"/>
    <property type="match status" value="1"/>
</dbReference>
<dbReference type="InterPro" id="IPR027421">
    <property type="entry name" value="DNA_pol_lamdba_lyase_dom_sf"/>
</dbReference>
<dbReference type="Proteomes" id="UP001595907">
    <property type="component" value="Unassembled WGS sequence"/>
</dbReference>
<dbReference type="PANTHER" id="PTHR36928">
    <property type="entry name" value="PHOSPHATASE YCDX-RELATED"/>
    <property type="match status" value="1"/>
</dbReference>
<dbReference type="Pfam" id="PF14716">
    <property type="entry name" value="HHH_8"/>
    <property type="match status" value="1"/>
</dbReference>
<evidence type="ECO:0000313" key="4">
    <source>
        <dbReference type="Proteomes" id="UP001595907"/>
    </source>
</evidence>
<dbReference type="SUPFAM" id="SSF47802">
    <property type="entry name" value="DNA polymerase beta, N-terminal domain-like"/>
    <property type="match status" value="1"/>
</dbReference>
<dbReference type="InterPro" id="IPR002054">
    <property type="entry name" value="DNA-dir_DNA_pol_X"/>
</dbReference>
<dbReference type="Gene3D" id="1.10.150.20">
    <property type="entry name" value="5' to 3' exonuclease, C-terminal subdomain"/>
    <property type="match status" value="1"/>
</dbReference>
<evidence type="ECO:0000259" key="1">
    <source>
        <dbReference type="SMART" id="SM00481"/>
    </source>
</evidence>
<dbReference type="InterPro" id="IPR050243">
    <property type="entry name" value="PHP_phosphatase"/>
</dbReference>
<gene>
    <name evidence="3" type="ORF">ACFOWM_12065</name>
</gene>
<organism evidence="3 4">
    <name type="scientific">Ferruginibacter yonginensis</name>
    <dbReference type="NCBI Taxonomy" id="1310416"/>
    <lineage>
        <taxon>Bacteria</taxon>
        <taxon>Pseudomonadati</taxon>
        <taxon>Bacteroidota</taxon>
        <taxon>Chitinophagia</taxon>
        <taxon>Chitinophagales</taxon>
        <taxon>Chitinophagaceae</taxon>
        <taxon>Ferruginibacter</taxon>
    </lineage>
</organism>
<accession>A0ABV8QVF0</accession>
<evidence type="ECO:0000259" key="2">
    <source>
        <dbReference type="SMART" id="SM00483"/>
    </source>
</evidence>
<sequence length="556" mass="62475">MTNYEIADAFTLLAKLMDIHGENSFKSKSYASAAFAIEKLQTPLAGLDEAVIAGIKGIGASSAKKIIELLQTGQLSQLTALIAQTPEGIIEMMQIKGIGPKKIHSIWKEMEIETIGELLYACKENRLKLYKGFGEKTQQNVLETITYYLNNKGSFLYSQTKQAVHEVTQYLNQRFNGIQVTITGDVARQMEIITALEFVIESTIDVINERITVDPKFSLVETTEHYSLWNTQAGIQLKFYAAANNFTETCIKTSSSTHFYEALQHIHSNDQLVTNEATYFENKGLPFIPSFAREDARILTNKSLEFQNIVTTKNIKGLIHCHSNWSDGNNTIEEMALAALQKNMEYMVITDHSKSAFYAQGLQEDRIKAQHQQIDELNKKLHPFKIYKSIESDILNDGSLDYSDAILSTFDVVIASVHSNLKMQQEKAMERLLKAIENPYTTILGHMTGRLLLSRPGYPLDFKKIIDACAANNVVIELNANPNRLDIDWREIPYALEKNVLISINPDAHSTDGIDDVEYGVYVAQKALVNNSQNLSSYNAAAFDAFVNNRKSLKNI</sequence>
<dbReference type="Pfam" id="PF02811">
    <property type="entry name" value="PHP"/>
    <property type="match status" value="1"/>
</dbReference>
<feature type="domain" description="DNA-directed DNA polymerase X" evidence="2">
    <location>
        <begin position="1"/>
        <end position="294"/>
    </location>
</feature>
<dbReference type="InterPro" id="IPR010996">
    <property type="entry name" value="HHH_MUS81"/>
</dbReference>
<dbReference type="SMART" id="SM00483">
    <property type="entry name" value="POLXc"/>
    <property type="match status" value="1"/>
</dbReference>
<dbReference type="SMART" id="SM00481">
    <property type="entry name" value="POLIIIAc"/>
    <property type="match status" value="1"/>
</dbReference>
<feature type="domain" description="Polymerase/histidinol phosphatase N-terminal" evidence="1">
    <location>
        <begin position="317"/>
        <end position="396"/>
    </location>
</feature>
<dbReference type="PIRSF" id="PIRSF005047">
    <property type="entry name" value="UCP005047_YshC"/>
    <property type="match status" value="1"/>
</dbReference>
<evidence type="ECO:0000313" key="3">
    <source>
        <dbReference type="EMBL" id="MFC4263620.1"/>
    </source>
</evidence>
<reference evidence="4" key="1">
    <citation type="journal article" date="2019" name="Int. J. Syst. Evol. Microbiol.">
        <title>The Global Catalogue of Microorganisms (GCM) 10K type strain sequencing project: providing services to taxonomists for standard genome sequencing and annotation.</title>
        <authorList>
            <consortium name="The Broad Institute Genomics Platform"/>
            <consortium name="The Broad Institute Genome Sequencing Center for Infectious Disease"/>
            <person name="Wu L."/>
            <person name="Ma J."/>
        </authorList>
    </citation>
    <scope>NUCLEOTIDE SEQUENCE [LARGE SCALE GENOMIC DNA]</scope>
    <source>
        <strain evidence="4">CECT 8289</strain>
    </source>
</reference>
<comment type="caution">
    <text evidence="3">The sequence shown here is derived from an EMBL/GenBank/DDBJ whole genome shotgun (WGS) entry which is preliminary data.</text>
</comment>
<name>A0ABV8QVF0_9BACT</name>
<dbReference type="InterPro" id="IPR003141">
    <property type="entry name" value="Pol/His_phosphatase_N"/>
</dbReference>